<evidence type="ECO:0000313" key="2">
    <source>
        <dbReference type="EMBL" id="NVK77881.1"/>
    </source>
</evidence>
<name>A0A7Y7E703_STRMO</name>
<sequence>MDAANRFESPVTYRLLRAEYTVGLVVAAGLLLWHWRDVDWAAAVGLFAYIDVIGYLPGALAHHRARGGEVPRVYYVLYNTMHSWLTAGAVVGLWAWLFGWEWALLAVPVHLCGDRGLLGNFLKPFSVEFEPKAHPAFTEFEAALAGRPAGSRG</sequence>
<evidence type="ECO:0000313" key="3">
    <source>
        <dbReference type="Proteomes" id="UP000587462"/>
    </source>
</evidence>
<comment type="caution">
    <text evidence="2">The sequence shown here is derived from an EMBL/GenBank/DDBJ whole genome shotgun (WGS) entry which is preliminary data.</text>
</comment>
<keyword evidence="1" id="KW-1133">Transmembrane helix</keyword>
<feature type="transmembrane region" description="Helical" evidence="1">
    <location>
        <begin position="73"/>
        <end position="97"/>
    </location>
</feature>
<keyword evidence="1" id="KW-0812">Transmembrane</keyword>
<evidence type="ECO:0000256" key="1">
    <source>
        <dbReference type="SAM" id="Phobius"/>
    </source>
</evidence>
<dbReference type="Proteomes" id="UP000587462">
    <property type="component" value="Unassembled WGS sequence"/>
</dbReference>
<dbReference type="EMBL" id="JABBXF010000016">
    <property type="protein sequence ID" value="NVK77881.1"/>
    <property type="molecule type" value="Genomic_DNA"/>
</dbReference>
<dbReference type="AlphaFoldDB" id="A0A7Y7E703"/>
<proteinExistence type="predicted"/>
<feature type="transmembrane region" description="Helical" evidence="1">
    <location>
        <begin position="15"/>
        <end position="34"/>
    </location>
</feature>
<reference evidence="2 3" key="1">
    <citation type="submission" date="2020-04" db="EMBL/GenBank/DDBJ databases">
        <title>Draft Genome Sequence of Streptomyces morookaense DSM 40503, an 8-azaguanine-producing strain.</title>
        <authorList>
            <person name="Qi J."/>
            <person name="Gao J.-M."/>
        </authorList>
    </citation>
    <scope>NUCLEOTIDE SEQUENCE [LARGE SCALE GENOMIC DNA]</scope>
    <source>
        <strain evidence="2 3">DSM 40503</strain>
    </source>
</reference>
<evidence type="ECO:0008006" key="4">
    <source>
        <dbReference type="Google" id="ProtNLM"/>
    </source>
</evidence>
<gene>
    <name evidence="2" type="ORF">HG542_09405</name>
</gene>
<protein>
    <recommendedName>
        <fullName evidence="4">Integral membrane protein</fullName>
    </recommendedName>
</protein>
<dbReference type="RefSeq" id="WP_171079656.1">
    <property type="nucleotide sequence ID" value="NZ_BNBU01000003.1"/>
</dbReference>
<keyword evidence="3" id="KW-1185">Reference proteome</keyword>
<feature type="transmembrane region" description="Helical" evidence="1">
    <location>
        <begin position="40"/>
        <end position="61"/>
    </location>
</feature>
<keyword evidence="1" id="KW-0472">Membrane</keyword>
<organism evidence="2 3">
    <name type="scientific">Streptomyces morookaense</name>
    <name type="common">Streptoverticillium morookaense</name>
    <dbReference type="NCBI Taxonomy" id="1970"/>
    <lineage>
        <taxon>Bacteria</taxon>
        <taxon>Bacillati</taxon>
        <taxon>Actinomycetota</taxon>
        <taxon>Actinomycetes</taxon>
        <taxon>Kitasatosporales</taxon>
        <taxon>Streptomycetaceae</taxon>
        <taxon>Streptomyces</taxon>
    </lineage>
</organism>
<accession>A0A7Y7E703</accession>